<dbReference type="eggNOG" id="KOG3162">
    <property type="taxonomic scope" value="Eukaryota"/>
</dbReference>
<evidence type="ECO:0000313" key="6">
    <source>
        <dbReference type="Proteomes" id="UP000001070"/>
    </source>
</evidence>
<dbReference type="SUPFAM" id="SSF46911">
    <property type="entry name" value="Ribosomal protein S18"/>
    <property type="match status" value="1"/>
</dbReference>
<dbReference type="InParanoid" id="B4JVB2"/>
<comment type="similarity">
    <text evidence="1">Belongs to the bacterial ribosomal protein bS18 family.</text>
</comment>
<evidence type="ECO:0000256" key="1">
    <source>
        <dbReference type="ARBA" id="ARBA00005589"/>
    </source>
</evidence>
<organism evidence="6">
    <name type="scientific">Drosophila grimshawi</name>
    <name type="common">Hawaiian fruit fly</name>
    <name type="synonym">Idiomyia grimshawi</name>
    <dbReference type="NCBI Taxonomy" id="7222"/>
    <lineage>
        <taxon>Eukaryota</taxon>
        <taxon>Metazoa</taxon>
        <taxon>Ecdysozoa</taxon>
        <taxon>Arthropoda</taxon>
        <taxon>Hexapoda</taxon>
        <taxon>Insecta</taxon>
        <taxon>Pterygota</taxon>
        <taxon>Neoptera</taxon>
        <taxon>Endopterygota</taxon>
        <taxon>Diptera</taxon>
        <taxon>Brachycera</taxon>
        <taxon>Muscomorpha</taxon>
        <taxon>Ephydroidea</taxon>
        <taxon>Drosophilidae</taxon>
        <taxon>Drosophila</taxon>
        <taxon>Hawaiian Drosophila</taxon>
    </lineage>
</organism>
<evidence type="ECO:0000256" key="4">
    <source>
        <dbReference type="SAM" id="MobiDB-lite"/>
    </source>
</evidence>
<dbReference type="EMBL" id="CH916374">
    <property type="protein sequence ID" value="EDV91432.1"/>
    <property type="molecule type" value="Genomic_DNA"/>
</dbReference>
<dbReference type="PANTHER" id="PTHR13479:SF40">
    <property type="entry name" value="SMALL RIBOSOMAL SUBUNIT PROTEIN BS18M"/>
    <property type="match status" value="1"/>
</dbReference>
<keyword evidence="2" id="KW-0689">Ribosomal protein</keyword>
<dbReference type="Gene3D" id="4.10.640.10">
    <property type="entry name" value="Ribosomal protein S18"/>
    <property type="match status" value="1"/>
</dbReference>
<name>B4JVB2_DROGR</name>
<dbReference type="GO" id="GO:0032543">
    <property type="term" value="P:mitochondrial translation"/>
    <property type="evidence" value="ECO:0007669"/>
    <property type="project" value="TreeGrafter"/>
</dbReference>
<dbReference type="InterPro" id="IPR036870">
    <property type="entry name" value="Ribosomal_bS18_sf"/>
</dbReference>
<dbReference type="InterPro" id="IPR001648">
    <property type="entry name" value="Ribosomal_bS18"/>
</dbReference>
<evidence type="ECO:0000256" key="3">
    <source>
        <dbReference type="ARBA" id="ARBA00023274"/>
    </source>
</evidence>
<dbReference type="GO" id="GO:0070181">
    <property type="term" value="F:small ribosomal subunit rRNA binding"/>
    <property type="evidence" value="ECO:0007669"/>
    <property type="project" value="TreeGrafter"/>
</dbReference>
<dbReference type="Proteomes" id="UP000001070">
    <property type="component" value="Unassembled WGS sequence"/>
</dbReference>
<dbReference type="OrthoDB" id="7873280at2759"/>
<feature type="compositionally biased region" description="Low complexity" evidence="4">
    <location>
        <begin position="194"/>
        <end position="206"/>
    </location>
</feature>
<dbReference type="Pfam" id="PF01084">
    <property type="entry name" value="Ribosomal_S18"/>
    <property type="match status" value="1"/>
</dbReference>
<gene>
    <name evidence="5" type="primary">Dgri\GH14032</name>
    <name evidence="5" type="ORF">Dgri_GH14032</name>
</gene>
<dbReference type="FunFam" id="4.10.640.10:FF:000018">
    <property type="entry name" value="28S ribosomal protein S18C, mitochondrial"/>
    <property type="match status" value="1"/>
</dbReference>
<protein>
    <submittedName>
        <fullName evidence="5">GH14032</fullName>
    </submittedName>
</protein>
<keyword evidence="6" id="KW-1185">Reference proteome</keyword>
<accession>B4JVB2</accession>
<evidence type="ECO:0000256" key="2">
    <source>
        <dbReference type="ARBA" id="ARBA00022980"/>
    </source>
</evidence>
<dbReference type="HOGENOM" id="CLU_776756_0_0_1"/>
<dbReference type="AlphaFoldDB" id="B4JVB2"/>
<keyword evidence="3" id="KW-0687">Ribonucleoprotein</keyword>
<dbReference type="STRING" id="7222.B4JVB2"/>
<reference evidence="5 6" key="1">
    <citation type="journal article" date="2007" name="Nature">
        <title>Evolution of genes and genomes on the Drosophila phylogeny.</title>
        <authorList>
            <consortium name="Drosophila 12 Genomes Consortium"/>
            <person name="Clark A.G."/>
            <person name="Eisen M.B."/>
            <person name="Smith D.R."/>
            <person name="Bergman C.M."/>
            <person name="Oliver B."/>
            <person name="Markow T.A."/>
            <person name="Kaufman T.C."/>
            <person name="Kellis M."/>
            <person name="Gelbart W."/>
            <person name="Iyer V.N."/>
            <person name="Pollard D.A."/>
            <person name="Sackton T.B."/>
            <person name="Larracuente A.M."/>
            <person name="Singh N.D."/>
            <person name="Abad J.P."/>
            <person name="Abt D.N."/>
            <person name="Adryan B."/>
            <person name="Aguade M."/>
            <person name="Akashi H."/>
            <person name="Anderson W.W."/>
            <person name="Aquadro C.F."/>
            <person name="Ardell D.H."/>
            <person name="Arguello R."/>
            <person name="Artieri C.G."/>
            <person name="Barbash D.A."/>
            <person name="Barker D."/>
            <person name="Barsanti P."/>
            <person name="Batterham P."/>
            <person name="Batzoglou S."/>
            <person name="Begun D."/>
            <person name="Bhutkar A."/>
            <person name="Blanco E."/>
            <person name="Bosak S.A."/>
            <person name="Bradley R.K."/>
            <person name="Brand A.D."/>
            <person name="Brent M.R."/>
            <person name="Brooks A.N."/>
            <person name="Brown R.H."/>
            <person name="Butlin R.K."/>
            <person name="Caggese C."/>
            <person name="Calvi B.R."/>
            <person name="Bernardo de Carvalho A."/>
            <person name="Caspi A."/>
            <person name="Castrezana S."/>
            <person name="Celniker S.E."/>
            <person name="Chang J.L."/>
            <person name="Chapple C."/>
            <person name="Chatterji S."/>
            <person name="Chinwalla A."/>
            <person name="Civetta A."/>
            <person name="Clifton S.W."/>
            <person name="Comeron J.M."/>
            <person name="Costello J.C."/>
            <person name="Coyne J.A."/>
            <person name="Daub J."/>
            <person name="David R.G."/>
            <person name="Delcher A.L."/>
            <person name="Delehaunty K."/>
            <person name="Do C.B."/>
            <person name="Ebling H."/>
            <person name="Edwards K."/>
            <person name="Eickbush T."/>
            <person name="Evans J.D."/>
            <person name="Filipski A."/>
            <person name="Findeiss S."/>
            <person name="Freyhult E."/>
            <person name="Fulton L."/>
            <person name="Fulton R."/>
            <person name="Garcia A.C."/>
            <person name="Gardiner A."/>
            <person name="Garfield D.A."/>
            <person name="Garvin B.E."/>
            <person name="Gibson G."/>
            <person name="Gilbert D."/>
            <person name="Gnerre S."/>
            <person name="Godfrey J."/>
            <person name="Good R."/>
            <person name="Gotea V."/>
            <person name="Gravely B."/>
            <person name="Greenberg A.J."/>
            <person name="Griffiths-Jones S."/>
            <person name="Gross S."/>
            <person name="Guigo R."/>
            <person name="Gustafson E.A."/>
            <person name="Haerty W."/>
            <person name="Hahn M.W."/>
            <person name="Halligan D.L."/>
            <person name="Halpern A.L."/>
            <person name="Halter G.M."/>
            <person name="Han M.V."/>
            <person name="Heger A."/>
            <person name="Hillier L."/>
            <person name="Hinrichs A.S."/>
            <person name="Holmes I."/>
            <person name="Hoskins R.A."/>
            <person name="Hubisz M.J."/>
            <person name="Hultmark D."/>
            <person name="Huntley M.A."/>
            <person name="Jaffe D.B."/>
            <person name="Jagadeeshan S."/>
            <person name="Jeck W.R."/>
            <person name="Johnson J."/>
            <person name="Jones C.D."/>
            <person name="Jordan W.C."/>
            <person name="Karpen G.H."/>
            <person name="Kataoka E."/>
            <person name="Keightley P.D."/>
            <person name="Kheradpour P."/>
            <person name="Kirkness E.F."/>
            <person name="Koerich L.B."/>
            <person name="Kristiansen K."/>
            <person name="Kudrna D."/>
            <person name="Kulathinal R.J."/>
            <person name="Kumar S."/>
            <person name="Kwok R."/>
            <person name="Lander E."/>
            <person name="Langley C.H."/>
            <person name="Lapoint R."/>
            <person name="Lazzaro B.P."/>
            <person name="Lee S.J."/>
            <person name="Levesque L."/>
            <person name="Li R."/>
            <person name="Lin C.F."/>
            <person name="Lin M.F."/>
            <person name="Lindblad-Toh K."/>
            <person name="Llopart A."/>
            <person name="Long M."/>
            <person name="Low L."/>
            <person name="Lozovsky E."/>
            <person name="Lu J."/>
            <person name="Luo M."/>
            <person name="Machado C.A."/>
            <person name="Makalowski W."/>
            <person name="Marzo M."/>
            <person name="Matsuda M."/>
            <person name="Matzkin L."/>
            <person name="McAllister B."/>
            <person name="McBride C.S."/>
            <person name="McKernan B."/>
            <person name="McKernan K."/>
            <person name="Mendez-Lago M."/>
            <person name="Minx P."/>
            <person name="Mollenhauer M.U."/>
            <person name="Montooth K."/>
            <person name="Mount S.M."/>
            <person name="Mu X."/>
            <person name="Myers E."/>
            <person name="Negre B."/>
            <person name="Newfeld S."/>
            <person name="Nielsen R."/>
            <person name="Noor M.A."/>
            <person name="O'Grady P."/>
            <person name="Pachter L."/>
            <person name="Papaceit M."/>
            <person name="Parisi M.J."/>
            <person name="Parisi M."/>
            <person name="Parts L."/>
            <person name="Pedersen J.S."/>
            <person name="Pesole G."/>
            <person name="Phillippy A.M."/>
            <person name="Ponting C.P."/>
            <person name="Pop M."/>
            <person name="Porcelli D."/>
            <person name="Powell J.R."/>
            <person name="Prohaska S."/>
            <person name="Pruitt K."/>
            <person name="Puig M."/>
            <person name="Quesneville H."/>
            <person name="Ram K.R."/>
            <person name="Rand D."/>
            <person name="Rasmussen M.D."/>
            <person name="Reed L.K."/>
            <person name="Reenan R."/>
            <person name="Reily A."/>
            <person name="Remington K.A."/>
            <person name="Rieger T.T."/>
            <person name="Ritchie M.G."/>
            <person name="Robin C."/>
            <person name="Rogers Y.H."/>
            <person name="Rohde C."/>
            <person name="Rozas J."/>
            <person name="Rubenfield M.J."/>
            <person name="Ruiz A."/>
            <person name="Russo S."/>
            <person name="Salzberg S.L."/>
            <person name="Sanchez-Gracia A."/>
            <person name="Saranga D.J."/>
            <person name="Sato H."/>
            <person name="Schaeffer S.W."/>
            <person name="Schatz M.C."/>
            <person name="Schlenke T."/>
            <person name="Schwartz R."/>
            <person name="Segarra C."/>
            <person name="Singh R.S."/>
            <person name="Sirot L."/>
            <person name="Sirota M."/>
            <person name="Sisneros N.B."/>
            <person name="Smith C.D."/>
            <person name="Smith T.F."/>
            <person name="Spieth J."/>
            <person name="Stage D.E."/>
            <person name="Stark A."/>
            <person name="Stephan W."/>
            <person name="Strausberg R.L."/>
            <person name="Strempel S."/>
            <person name="Sturgill D."/>
            <person name="Sutton G."/>
            <person name="Sutton G.G."/>
            <person name="Tao W."/>
            <person name="Teichmann S."/>
            <person name="Tobari Y.N."/>
            <person name="Tomimura Y."/>
            <person name="Tsolas J.M."/>
            <person name="Valente V.L."/>
            <person name="Venter E."/>
            <person name="Venter J.C."/>
            <person name="Vicario S."/>
            <person name="Vieira F.G."/>
            <person name="Vilella A.J."/>
            <person name="Villasante A."/>
            <person name="Walenz B."/>
            <person name="Wang J."/>
            <person name="Wasserman M."/>
            <person name="Watts T."/>
            <person name="Wilson D."/>
            <person name="Wilson R.K."/>
            <person name="Wing R.A."/>
            <person name="Wolfner M.F."/>
            <person name="Wong A."/>
            <person name="Wong G.K."/>
            <person name="Wu C.I."/>
            <person name="Wu G."/>
            <person name="Yamamoto D."/>
            <person name="Yang H.P."/>
            <person name="Yang S.P."/>
            <person name="Yorke J.A."/>
            <person name="Yoshida K."/>
            <person name="Zdobnov E."/>
            <person name="Zhang P."/>
            <person name="Zhang Y."/>
            <person name="Zimin A.V."/>
            <person name="Baldwin J."/>
            <person name="Abdouelleil A."/>
            <person name="Abdulkadir J."/>
            <person name="Abebe A."/>
            <person name="Abera B."/>
            <person name="Abreu J."/>
            <person name="Acer S.C."/>
            <person name="Aftuck L."/>
            <person name="Alexander A."/>
            <person name="An P."/>
            <person name="Anderson E."/>
            <person name="Anderson S."/>
            <person name="Arachi H."/>
            <person name="Azer M."/>
            <person name="Bachantsang P."/>
            <person name="Barry A."/>
            <person name="Bayul T."/>
            <person name="Berlin A."/>
            <person name="Bessette D."/>
            <person name="Bloom T."/>
            <person name="Blye J."/>
            <person name="Boguslavskiy L."/>
            <person name="Bonnet C."/>
            <person name="Boukhgalter B."/>
            <person name="Bourzgui I."/>
            <person name="Brown A."/>
            <person name="Cahill P."/>
            <person name="Channer S."/>
            <person name="Cheshatsang Y."/>
            <person name="Chuda L."/>
            <person name="Citroen M."/>
            <person name="Collymore A."/>
            <person name="Cooke P."/>
            <person name="Costello M."/>
            <person name="D'Aco K."/>
            <person name="Daza R."/>
            <person name="De Haan G."/>
            <person name="DeGray S."/>
            <person name="DeMaso C."/>
            <person name="Dhargay N."/>
            <person name="Dooley K."/>
            <person name="Dooley E."/>
            <person name="Doricent M."/>
            <person name="Dorje P."/>
            <person name="Dorjee K."/>
            <person name="Dupes A."/>
            <person name="Elong R."/>
            <person name="Falk J."/>
            <person name="Farina A."/>
            <person name="Faro S."/>
            <person name="Ferguson D."/>
            <person name="Fisher S."/>
            <person name="Foley C.D."/>
            <person name="Franke A."/>
            <person name="Friedrich D."/>
            <person name="Gadbois L."/>
            <person name="Gearin G."/>
            <person name="Gearin C.R."/>
            <person name="Giannoukos G."/>
            <person name="Goode T."/>
            <person name="Graham J."/>
            <person name="Grandbois E."/>
            <person name="Grewal S."/>
            <person name="Gyaltsen K."/>
            <person name="Hafez N."/>
            <person name="Hagos B."/>
            <person name="Hall J."/>
            <person name="Henson C."/>
            <person name="Hollinger A."/>
            <person name="Honan T."/>
            <person name="Huard M.D."/>
            <person name="Hughes L."/>
            <person name="Hurhula B."/>
            <person name="Husby M.E."/>
            <person name="Kamat A."/>
            <person name="Kanga B."/>
            <person name="Kashin S."/>
            <person name="Khazanovich D."/>
            <person name="Kisner P."/>
            <person name="Lance K."/>
            <person name="Lara M."/>
            <person name="Lee W."/>
            <person name="Lennon N."/>
            <person name="Letendre F."/>
            <person name="LeVine R."/>
            <person name="Lipovsky A."/>
            <person name="Liu X."/>
            <person name="Liu J."/>
            <person name="Liu S."/>
            <person name="Lokyitsang T."/>
            <person name="Lokyitsang Y."/>
            <person name="Lubonja R."/>
            <person name="Lui A."/>
            <person name="MacDonald P."/>
            <person name="Magnisalis V."/>
            <person name="Maru K."/>
            <person name="Matthews C."/>
            <person name="McCusker W."/>
            <person name="McDonough S."/>
            <person name="Mehta T."/>
            <person name="Meldrim J."/>
            <person name="Meneus L."/>
            <person name="Mihai O."/>
            <person name="Mihalev A."/>
            <person name="Mihova T."/>
            <person name="Mittelman R."/>
            <person name="Mlenga V."/>
            <person name="Montmayeur A."/>
            <person name="Mulrain L."/>
            <person name="Navidi A."/>
            <person name="Naylor J."/>
            <person name="Negash T."/>
            <person name="Nguyen T."/>
            <person name="Nguyen N."/>
            <person name="Nicol R."/>
            <person name="Norbu C."/>
            <person name="Norbu N."/>
            <person name="Novod N."/>
            <person name="O'Neill B."/>
            <person name="Osman S."/>
            <person name="Markiewicz E."/>
            <person name="Oyono O.L."/>
            <person name="Patti C."/>
            <person name="Phunkhang P."/>
            <person name="Pierre F."/>
            <person name="Priest M."/>
            <person name="Raghuraman S."/>
            <person name="Rege F."/>
            <person name="Reyes R."/>
            <person name="Rise C."/>
            <person name="Rogov P."/>
            <person name="Ross K."/>
            <person name="Ryan E."/>
            <person name="Settipalli S."/>
            <person name="Shea T."/>
            <person name="Sherpa N."/>
            <person name="Shi L."/>
            <person name="Shih D."/>
            <person name="Sparrow T."/>
            <person name="Spaulding J."/>
            <person name="Stalker J."/>
            <person name="Stange-Thomann N."/>
            <person name="Stavropoulos S."/>
            <person name="Stone C."/>
            <person name="Strader C."/>
            <person name="Tesfaye S."/>
            <person name="Thomson T."/>
            <person name="Thoulutsang Y."/>
            <person name="Thoulutsang D."/>
            <person name="Topham K."/>
            <person name="Topping I."/>
            <person name="Tsamla T."/>
            <person name="Vassiliev H."/>
            <person name="Vo A."/>
            <person name="Wangchuk T."/>
            <person name="Wangdi T."/>
            <person name="Weiand M."/>
            <person name="Wilkinson J."/>
            <person name="Wilson A."/>
            <person name="Yadav S."/>
            <person name="Young G."/>
            <person name="Yu Q."/>
            <person name="Zembek L."/>
            <person name="Zhong D."/>
            <person name="Zimmer A."/>
            <person name="Zwirko Z."/>
            <person name="Jaffe D.B."/>
            <person name="Alvarez P."/>
            <person name="Brockman W."/>
            <person name="Butler J."/>
            <person name="Chin C."/>
            <person name="Gnerre S."/>
            <person name="Grabherr M."/>
            <person name="Kleber M."/>
            <person name="Mauceli E."/>
            <person name="MacCallum I."/>
        </authorList>
    </citation>
    <scope>NUCLEOTIDE SEQUENCE [LARGE SCALE GENOMIC DNA]</scope>
    <source>
        <strain evidence="6">Tucson 15287-2541.00</strain>
    </source>
</reference>
<feature type="region of interest" description="Disordered" evidence="4">
    <location>
        <begin position="183"/>
        <end position="223"/>
    </location>
</feature>
<dbReference type="GO" id="GO:0003735">
    <property type="term" value="F:structural constituent of ribosome"/>
    <property type="evidence" value="ECO:0007669"/>
    <property type="project" value="InterPro"/>
</dbReference>
<evidence type="ECO:0000313" key="5">
    <source>
        <dbReference type="EMBL" id="EDV91432.1"/>
    </source>
</evidence>
<dbReference type="PANTHER" id="PTHR13479">
    <property type="entry name" value="30S RIBOSOMAL PROTEIN S18"/>
    <property type="match status" value="1"/>
</dbReference>
<dbReference type="GO" id="GO:0005763">
    <property type="term" value="C:mitochondrial small ribosomal subunit"/>
    <property type="evidence" value="ECO:0007669"/>
    <property type="project" value="TreeGrafter"/>
</dbReference>
<proteinExistence type="inferred from homology"/>
<sequence>MESTTGIWESTTELPEMSTLLLSIIAGTSGFETTTSNYGTNFIESTENNEIISTSEESFTTTESMDSVIDFCETATTSTDGTTVSLPAETTTTFSTMQETTTEFGDTTTLLPIYSTQLMTTTTFQPETTTELPETTTLLPVSTTELTPAANETTTAEILFMGTSTPSLNESGEETTTETQFLETSTPSLNESGETTTETQFLETSTPSLNEKGEETTTETFTTTTTASVAVRQMQPRLYAANVANAVNEEGIRAESDEPIEMANPFEKDRQECILCKHNIVPHYKNVKLLSQFQSPYTGRIYGRHITGLCKQKQEHVEQAILRAQHCLLMPGYHKDLEFLHDPKLFDPEKPARPHKY</sequence>